<dbReference type="PANTHER" id="PTHR43213:SF10">
    <property type="entry name" value="7-METHYL-GTP PYROPHOSPHATASE"/>
    <property type="match status" value="1"/>
</dbReference>
<dbReference type="SUPFAM" id="SSF52972">
    <property type="entry name" value="ITPase-like"/>
    <property type="match status" value="1"/>
</dbReference>
<keyword evidence="3" id="KW-0378">Hydrolase</keyword>
<dbReference type="GO" id="GO:0005737">
    <property type="term" value="C:cytoplasm"/>
    <property type="evidence" value="ECO:0007669"/>
    <property type="project" value="UniProtKB-SubCell"/>
</dbReference>
<evidence type="ECO:0000256" key="3">
    <source>
        <dbReference type="ARBA" id="ARBA00022801"/>
    </source>
</evidence>
<reference evidence="5" key="1">
    <citation type="submission" date="2018-06" db="EMBL/GenBank/DDBJ databases">
        <authorList>
            <person name="Zhirakovskaya E."/>
        </authorList>
    </citation>
    <scope>NUCLEOTIDE SEQUENCE</scope>
</reference>
<keyword evidence="4" id="KW-0546">Nucleotide metabolism</keyword>
<proteinExistence type="inferred from homology"/>
<accession>A0A3B1AYI3</accession>
<evidence type="ECO:0000256" key="4">
    <source>
        <dbReference type="ARBA" id="ARBA00023080"/>
    </source>
</evidence>
<dbReference type="PANTHER" id="PTHR43213">
    <property type="entry name" value="BIFUNCTIONAL DTTP/UTP PYROPHOSPHATASE/METHYLTRANSFERASE PROTEIN-RELATED"/>
    <property type="match status" value="1"/>
</dbReference>
<sequence length="193" mass="20776">MQLVLASTSPFRRALLERLGLAFETVAPDTDETPLENEAPNALVARLSEAKARAVATQFPDALIIGSDQVAVLDNQVLGKPGNHETAIQQLRAASGRRVNFLTGLCLLNSKTGNCHVTVVPFSVLFRPLSETQIEQYLLRDKPYQCAGSFKSEGLGISLFEKMEGDDPNALIGLPLIELTTLLAAEGMDVLAS</sequence>
<dbReference type="HAMAP" id="MF_00528">
    <property type="entry name" value="Maf"/>
    <property type="match status" value="1"/>
</dbReference>
<comment type="subcellular location">
    <subcellularLocation>
        <location evidence="1">Cytoplasm</location>
    </subcellularLocation>
</comment>
<dbReference type="InterPro" id="IPR003697">
    <property type="entry name" value="Maf-like"/>
</dbReference>
<evidence type="ECO:0000313" key="5">
    <source>
        <dbReference type="EMBL" id="VAX04804.1"/>
    </source>
</evidence>
<name>A0A3B1AYI3_9ZZZZ</name>
<protein>
    <submittedName>
        <fullName evidence="5">Maf-like protein YceF</fullName>
    </submittedName>
</protein>
<dbReference type="InterPro" id="IPR029001">
    <property type="entry name" value="ITPase-like_fam"/>
</dbReference>
<evidence type="ECO:0000256" key="2">
    <source>
        <dbReference type="ARBA" id="ARBA00022490"/>
    </source>
</evidence>
<evidence type="ECO:0000256" key="1">
    <source>
        <dbReference type="ARBA" id="ARBA00004496"/>
    </source>
</evidence>
<dbReference type="AlphaFoldDB" id="A0A3B1AYI3"/>
<dbReference type="GO" id="GO:0009117">
    <property type="term" value="P:nucleotide metabolic process"/>
    <property type="evidence" value="ECO:0007669"/>
    <property type="project" value="UniProtKB-KW"/>
</dbReference>
<dbReference type="GO" id="GO:0047429">
    <property type="term" value="F:nucleoside triphosphate diphosphatase activity"/>
    <property type="evidence" value="ECO:0007669"/>
    <property type="project" value="InterPro"/>
</dbReference>
<dbReference type="PIRSF" id="PIRSF006305">
    <property type="entry name" value="Maf"/>
    <property type="match status" value="1"/>
</dbReference>
<dbReference type="Pfam" id="PF02545">
    <property type="entry name" value="Maf"/>
    <property type="match status" value="1"/>
</dbReference>
<keyword evidence="2" id="KW-0963">Cytoplasm</keyword>
<dbReference type="EMBL" id="UOFV01000497">
    <property type="protein sequence ID" value="VAX04804.1"/>
    <property type="molecule type" value="Genomic_DNA"/>
</dbReference>
<organism evidence="5">
    <name type="scientific">hydrothermal vent metagenome</name>
    <dbReference type="NCBI Taxonomy" id="652676"/>
    <lineage>
        <taxon>unclassified sequences</taxon>
        <taxon>metagenomes</taxon>
        <taxon>ecological metagenomes</taxon>
    </lineage>
</organism>
<dbReference type="Gene3D" id="3.90.950.10">
    <property type="match status" value="1"/>
</dbReference>
<dbReference type="CDD" id="cd00555">
    <property type="entry name" value="Maf"/>
    <property type="match status" value="1"/>
</dbReference>
<dbReference type="NCBIfam" id="TIGR00172">
    <property type="entry name" value="maf"/>
    <property type="match status" value="1"/>
</dbReference>
<dbReference type="FunFam" id="3.90.950.10:FF:000005">
    <property type="entry name" value="7-methyl-GTP pyrophosphatase"/>
    <property type="match status" value="1"/>
</dbReference>
<gene>
    <name evidence="5" type="ORF">MNBD_GAMMA19-1585</name>
</gene>